<feature type="transmembrane region" description="Helical" evidence="1">
    <location>
        <begin position="7"/>
        <end position="25"/>
    </location>
</feature>
<comment type="caution">
    <text evidence="2">The sequence shown here is derived from an EMBL/GenBank/DDBJ whole genome shotgun (WGS) entry which is preliminary data.</text>
</comment>
<dbReference type="AlphaFoldDB" id="A0A8J6T4N1"/>
<evidence type="ECO:0000313" key="3">
    <source>
        <dbReference type="Proteomes" id="UP000650524"/>
    </source>
</evidence>
<evidence type="ECO:0000313" key="2">
    <source>
        <dbReference type="EMBL" id="MBC8178940.1"/>
    </source>
</evidence>
<keyword evidence="1" id="KW-0812">Transmembrane</keyword>
<protein>
    <submittedName>
        <fullName evidence="2">Uncharacterized protein</fullName>
    </submittedName>
</protein>
<dbReference type="EMBL" id="JACNJD010000331">
    <property type="protein sequence ID" value="MBC8178940.1"/>
    <property type="molecule type" value="Genomic_DNA"/>
</dbReference>
<organism evidence="2 3">
    <name type="scientific">Candidatus Desulfacyla euxinica</name>
    <dbReference type="NCBI Taxonomy" id="2841693"/>
    <lineage>
        <taxon>Bacteria</taxon>
        <taxon>Deltaproteobacteria</taxon>
        <taxon>Candidatus Desulfacyla</taxon>
    </lineage>
</organism>
<dbReference type="Proteomes" id="UP000650524">
    <property type="component" value="Unassembled WGS sequence"/>
</dbReference>
<sequence>MDLFRKIGIGIVSMIPAFVLGGLVWEWFGSWLAVLGVVLLVAIFSGSIISGKLSTQ</sequence>
<gene>
    <name evidence="2" type="ORF">H8E19_16165</name>
</gene>
<feature type="transmembrane region" description="Helical" evidence="1">
    <location>
        <begin position="31"/>
        <end position="51"/>
    </location>
</feature>
<reference evidence="2 3" key="1">
    <citation type="submission" date="2020-08" db="EMBL/GenBank/DDBJ databases">
        <title>Bridging the membrane lipid divide: bacteria of the FCB group superphylum have the potential to synthesize archaeal ether lipids.</title>
        <authorList>
            <person name="Villanueva L."/>
            <person name="Von Meijenfeldt F.A.B."/>
            <person name="Westbye A.B."/>
            <person name="Yadav S."/>
            <person name="Hopmans E.C."/>
            <person name="Dutilh B.E."/>
            <person name="Sinninghe Damste J.S."/>
        </authorList>
    </citation>
    <scope>NUCLEOTIDE SEQUENCE [LARGE SCALE GENOMIC DNA]</scope>
    <source>
        <strain evidence="2">NIOZ-UU27</strain>
    </source>
</reference>
<evidence type="ECO:0000256" key="1">
    <source>
        <dbReference type="SAM" id="Phobius"/>
    </source>
</evidence>
<name>A0A8J6T4N1_9DELT</name>
<keyword evidence="1" id="KW-1133">Transmembrane helix</keyword>
<accession>A0A8J6T4N1</accession>
<keyword evidence="1" id="KW-0472">Membrane</keyword>
<proteinExistence type="predicted"/>